<evidence type="ECO:0000313" key="4">
    <source>
        <dbReference type="EMBL" id="TKR60845.1"/>
    </source>
</evidence>
<dbReference type="Gene3D" id="3.30.70.330">
    <property type="match status" value="1"/>
</dbReference>
<evidence type="ECO:0000256" key="2">
    <source>
        <dbReference type="SAM" id="MobiDB-lite"/>
    </source>
</evidence>
<feature type="region of interest" description="Disordered" evidence="2">
    <location>
        <begin position="153"/>
        <end position="173"/>
    </location>
</feature>
<evidence type="ECO:0000259" key="3">
    <source>
        <dbReference type="PROSITE" id="PS50102"/>
    </source>
</evidence>
<sequence length="188" mass="21767">MQQELSPYLPKEINEIFREYYESVGEMDPVEREPEIKRVTLAEMLGTKPLPPAENIAENLCVCVWNIPENVTEEELFFHFYGERGHVVDMFLIGGEGEPKTGVIKFNNPQNAGSALMEDNTDFMGRKIRVGRCWKDYFGEMEKAANCRYTRIPVRRKPKTDQSKKSNKQFFSSGRHSTMGYLRRNAES</sequence>
<dbReference type="InterPro" id="IPR035979">
    <property type="entry name" value="RBD_domain_sf"/>
</dbReference>
<accession>A0A4V5ZXS0</accession>
<keyword evidence="5" id="KW-1185">Reference proteome</keyword>
<dbReference type="EMBL" id="AZBU02000011">
    <property type="protein sequence ID" value="TKR60845.1"/>
    <property type="molecule type" value="Genomic_DNA"/>
</dbReference>
<evidence type="ECO:0000313" key="5">
    <source>
        <dbReference type="Proteomes" id="UP000298663"/>
    </source>
</evidence>
<dbReference type="SMART" id="SM00360">
    <property type="entry name" value="RRM"/>
    <property type="match status" value="1"/>
</dbReference>
<comment type="caution">
    <text evidence="4">The sequence shown here is derived from an EMBL/GenBank/DDBJ whole genome shotgun (WGS) entry which is preliminary data.</text>
</comment>
<proteinExistence type="predicted"/>
<feature type="domain" description="RRM" evidence="3">
    <location>
        <begin position="60"/>
        <end position="135"/>
    </location>
</feature>
<dbReference type="SUPFAM" id="SSF54928">
    <property type="entry name" value="RNA-binding domain, RBD"/>
    <property type="match status" value="1"/>
</dbReference>
<dbReference type="CDD" id="cd00590">
    <property type="entry name" value="RRM_SF"/>
    <property type="match status" value="1"/>
</dbReference>
<keyword evidence="1" id="KW-0694">RNA-binding</keyword>
<dbReference type="PROSITE" id="PS50102">
    <property type="entry name" value="RRM"/>
    <property type="match status" value="1"/>
</dbReference>
<reference evidence="4 5" key="1">
    <citation type="journal article" date="2015" name="Genome Biol.">
        <title>Comparative genomics of Steinernema reveals deeply conserved gene regulatory networks.</title>
        <authorList>
            <person name="Dillman A.R."/>
            <person name="Macchietto M."/>
            <person name="Porter C.F."/>
            <person name="Rogers A."/>
            <person name="Williams B."/>
            <person name="Antoshechkin I."/>
            <person name="Lee M.M."/>
            <person name="Goodwin Z."/>
            <person name="Lu X."/>
            <person name="Lewis E.E."/>
            <person name="Goodrich-Blair H."/>
            <person name="Stock S.P."/>
            <person name="Adams B.J."/>
            <person name="Sternberg P.W."/>
            <person name="Mortazavi A."/>
        </authorList>
    </citation>
    <scope>NUCLEOTIDE SEQUENCE [LARGE SCALE GENOMIC DNA]</scope>
    <source>
        <strain evidence="4 5">ALL</strain>
    </source>
</reference>
<dbReference type="Pfam" id="PF00076">
    <property type="entry name" value="RRM_1"/>
    <property type="match status" value="1"/>
</dbReference>
<protein>
    <recommendedName>
        <fullName evidence="3">RRM domain-containing protein</fullName>
    </recommendedName>
</protein>
<evidence type="ECO:0000256" key="1">
    <source>
        <dbReference type="PROSITE-ProRule" id="PRU00176"/>
    </source>
</evidence>
<reference evidence="4 5" key="2">
    <citation type="journal article" date="2019" name="G3 (Bethesda)">
        <title>Hybrid Assembly of the Genome of the Entomopathogenic Nematode Steinernema carpocapsae Identifies the X-Chromosome.</title>
        <authorList>
            <person name="Serra L."/>
            <person name="Macchietto M."/>
            <person name="Macias-Munoz A."/>
            <person name="McGill C.J."/>
            <person name="Rodriguez I.M."/>
            <person name="Rodriguez B."/>
            <person name="Murad R."/>
            <person name="Mortazavi A."/>
        </authorList>
    </citation>
    <scope>NUCLEOTIDE SEQUENCE [LARGE SCALE GENOMIC DNA]</scope>
    <source>
        <strain evidence="4 5">ALL</strain>
    </source>
</reference>
<dbReference type="AlphaFoldDB" id="A0A4V5ZXS0"/>
<dbReference type="GO" id="GO:0003723">
    <property type="term" value="F:RNA binding"/>
    <property type="evidence" value="ECO:0007669"/>
    <property type="project" value="UniProtKB-UniRule"/>
</dbReference>
<name>A0A4V5ZXS0_STECR</name>
<dbReference type="InterPro" id="IPR000504">
    <property type="entry name" value="RRM_dom"/>
</dbReference>
<organism evidence="4 5">
    <name type="scientific">Steinernema carpocapsae</name>
    <name type="common">Entomopathogenic nematode</name>
    <dbReference type="NCBI Taxonomy" id="34508"/>
    <lineage>
        <taxon>Eukaryota</taxon>
        <taxon>Metazoa</taxon>
        <taxon>Ecdysozoa</taxon>
        <taxon>Nematoda</taxon>
        <taxon>Chromadorea</taxon>
        <taxon>Rhabditida</taxon>
        <taxon>Tylenchina</taxon>
        <taxon>Panagrolaimomorpha</taxon>
        <taxon>Strongyloidoidea</taxon>
        <taxon>Steinernematidae</taxon>
        <taxon>Steinernema</taxon>
    </lineage>
</organism>
<dbReference type="InterPro" id="IPR012677">
    <property type="entry name" value="Nucleotide-bd_a/b_plait_sf"/>
</dbReference>
<dbReference type="Proteomes" id="UP000298663">
    <property type="component" value="Unassembled WGS sequence"/>
</dbReference>
<dbReference type="STRING" id="34508.A0A4V5ZXS0"/>
<gene>
    <name evidence="4" type="ORF">L596_028031</name>
</gene>